<dbReference type="PANTHER" id="PTHR33376:SF7">
    <property type="entry name" value="C4-DICARBOXYLATE-BINDING PROTEIN DCTB"/>
    <property type="match status" value="1"/>
</dbReference>
<organism evidence="5 6">
    <name type="scientific">Rossellomorea pakistanensis</name>
    <dbReference type="NCBI Taxonomy" id="992288"/>
    <lineage>
        <taxon>Bacteria</taxon>
        <taxon>Bacillati</taxon>
        <taxon>Bacillota</taxon>
        <taxon>Bacilli</taxon>
        <taxon>Bacillales</taxon>
        <taxon>Bacillaceae</taxon>
        <taxon>Rossellomorea</taxon>
    </lineage>
</organism>
<evidence type="ECO:0000256" key="1">
    <source>
        <dbReference type="ARBA" id="ARBA00009023"/>
    </source>
</evidence>
<dbReference type="PANTHER" id="PTHR33376">
    <property type="match status" value="1"/>
</dbReference>
<dbReference type="PIRSF" id="PIRSF006470">
    <property type="entry name" value="DctB"/>
    <property type="match status" value="1"/>
</dbReference>
<sequence>MRNLFITFVSVILIIVLSGCGNVSSGAAKEKKEYNLKMSITVSESSTWYKAAAHFAKEVKEKTDGRIKVKVYANEQLSAGAPAKGVEMLLKGSIDLSYHSPIIYSVFEKRLGVVTAPFLFKNLEEADEMMKGEGGKALKEILLENGVEPLGFGESGFRQVTNNVRPIKSPEDIENMKIRIPGIEMYVDLWRELGADPTTMDFSEVFTALQQGTIDGQENPVDVIKSAKLEEVQKYISMWNYSYDPLIFGMNKEKFDSMHPDDQKIIKTAAKNANKYQIKLAREKEKKQIEELEAAGMEIYYPTDAEIEAFRKASEKIYDKYESVWGSELLETFRKENR</sequence>
<dbReference type="EMBL" id="JAFBDZ010000004">
    <property type="protein sequence ID" value="MBM7587159.1"/>
    <property type="molecule type" value="Genomic_DNA"/>
</dbReference>
<evidence type="ECO:0000256" key="2">
    <source>
        <dbReference type="ARBA" id="ARBA00022448"/>
    </source>
</evidence>
<accession>A0ABS2NH50</accession>
<dbReference type="NCBIfam" id="NF037995">
    <property type="entry name" value="TRAP_S1"/>
    <property type="match status" value="1"/>
</dbReference>
<gene>
    <name evidence="5" type="ORF">JOC86_003732</name>
</gene>
<dbReference type="NCBIfam" id="TIGR00787">
    <property type="entry name" value="dctP"/>
    <property type="match status" value="1"/>
</dbReference>
<evidence type="ECO:0000313" key="5">
    <source>
        <dbReference type="EMBL" id="MBM7587159.1"/>
    </source>
</evidence>
<dbReference type="CDD" id="cd13678">
    <property type="entry name" value="PBP2_TRAP_DctP10"/>
    <property type="match status" value="1"/>
</dbReference>
<dbReference type="PROSITE" id="PS51257">
    <property type="entry name" value="PROKAR_LIPOPROTEIN"/>
    <property type="match status" value="1"/>
</dbReference>
<keyword evidence="2" id="KW-0813">Transport</keyword>
<keyword evidence="3" id="KW-0732">Signal</keyword>
<keyword evidence="4" id="KW-0175">Coiled coil</keyword>
<keyword evidence="5" id="KW-0675">Receptor</keyword>
<dbReference type="InterPro" id="IPR018389">
    <property type="entry name" value="DctP_fam"/>
</dbReference>
<feature type="coiled-coil region" evidence="4">
    <location>
        <begin position="266"/>
        <end position="295"/>
    </location>
</feature>
<protein>
    <submittedName>
        <fullName evidence="5">Tripartite ATP-independent transporter DctP family solute receptor</fullName>
    </submittedName>
</protein>
<dbReference type="Pfam" id="PF03480">
    <property type="entry name" value="DctP"/>
    <property type="match status" value="1"/>
</dbReference>
<evidence type="ECO:0000256" key="3">
    <source>
        <dbReference type="ARBA" id="ARBA00022729"/>
    </source>
</evidence>
<keyword evidence="6" id="KW-1185">Reference proteome</keyword>
<dbReference type="InterPro" id="IPR004682">
    <property type="entry name" value="TRAP_DctP"/>
</dbReference>
<reference evidence="5 6" key="1">
    <citation type="submission" date="2021-01" db="EMBL/GenBank/DDBJ databases">
        <title>Genomic Encyclopedia of Type Strains, Phase IV (KMG-IV): sequencing the most valuable type-strain genomes for metagenomic binning, comparative biology and taxonomic classification.</title>
        <authorList>
            <person name="Goeker M."/>
        </authorList>
    </citation>
    <scope>NUCLEOTIDE SEQUENCE [LARGE SCALE GENOMIC DNA]</scope>
    <source>
        <strain evidence="5 6">DSM 24834</strain>
    </source>
</reference>
<dbReference type="Gene3D" id="3.40.190.170">
    <property type="entry name" value="Bacterial extracellular solute-binding protein, family 7"/>
    <property type="match status" value="1"/>
</dbReference>
<evidence type="ECO:0000313" key="6">
    <source>
        <dbReference type="Proteomes" id="UP001646157"/>
    </source>
</evidence>
<dbReference type="Proteomes" id="UP001646157">
    <property type="component" value="Unassembled WGS sequence"/>
</dbReference>
<comment type="caution">
    <text evidence="5">The sequence shown here is derived from an EMBL/GenBank/DDBJ whole genome shotgun (WGS) entry which is preliminary data.</text>
</comment>
<dbReference type="RefSeq" id="WP_205174361.1">
    <property type="nucleotide sequence ID" value="NZ_JAFBDZ010000004.1"/>
</dbReference>
<comment type="similarity">
    <text evidence="1">Belongs to the bacterial solute-binding protein 7 family.</text>
</comment>
<proteinExistence type="inferred from homology"/>
<name>A0ABS2NH50_9BACI</name>
<dbReference type="InterPro" id="IPR038404">
    <property type="entry name" value="TRAP_DctP_sf"/>
</dbReference>
<evidence type="ECO:0000256" key="4">
    <source>
        <dbReference type="SAM" id="Coils"/>
    </source>
</evidence>